<comment type="caution">
    <text evidence="1">The sequence shown here is derived from an EMBL/GenBank/DDBJ whole genome shotgun (WGS) entry which is preliminary data.</text>
</comment>
<evidence type="ECO:0000313" key="2">
    <source>
        <dbReference type="Proteomes" id="UP000004259"/>
    </source>
</evidence>
<protein>
    <submittedName>
        <fullName evidence="1">Uncharacterized protein</fullName>
    </submittedName>
</protein>
<proteinExistence type="predicted"/>
<keyword evidence="2" id="KW-1185">Reference proteome</keyword>
<name>E9SD36_RUMAL</name>
<dbReference type="STRING" id="246199.CUS_6048"/>
<sequence length="65" mass="7793">MQRQQIAVLSVFFKHIQHTVIFRKIRNKNCIRQYSLNELCKTYNFLQKISTPANIHICEEVNIVM</sequence>
<dbReference type="AlphaFoldDB" id="E9SD36"/>
<evidence type="ECO:0000313" key="1">
    <source>
        <dbReference type="EMBL" id="EGC02802.1"/>
    </source>
</evidence>
<organism evidence="1 2">
    <name type="scientific">Ruminococcus albus 8</name>
    <dbReference type="NCBI Taxonomy" id="246199"/>
    <lineage>
        <taxon>Bacteria</taxon>
        <taxon>Bacillati</taxon>
        <taxon>Bacillota</taxon>
        <taxon>Clostridia</taxon>
        <taxon>Eubacteriales</taxon>
        <taxon>Oscillospiraceae</taxon>
        <taxon>Ruminococcus</taxon>
    </lineage>
</organism>
<accession>E9SD36</accession>
<gene>
    <name evidence="1" type="ORF">CUS_6048</name>
</gene>
<dbReference type="EMBL" id="ADKM02000086">
    <property type="protein sequence ID" value="EGC02802.1"/>
    <property type="molecule type" value="Genomic_DNA"/>
</dbReference>
<reference evidence="1 2" key="1">
    <citation type="submission" date="2011-02" db="EMBL/GenBank/DDBJ databases">
        <authorList>
            <person name="Nelson K.E."/>
            <person name="Sutton G."/>
            <person name="Torralba M."/>
            <person name="Durkin S."/>
            <person name="Harkins D."/>
            <person name="Montgomery R."/>
            <person name="Ziemer C."/>
            <person name="Klaassens E."/>
            <person name="Ocuiv P."/>
            <person name="Morrison M."/>
        </authorList>
    </citation>
    <scope>NUCLEOTIDE SEQUENCE [LARGE SCALE GENOMIC DNA]</scope>
    <source>
        <strain evidence="1 2">8</strain>
    </source>
</reference>
<dbReference type="Proteomes" id="UP000004259">
    <property type="component" value="Unassembled WGS sequence"/>
</dbReference>